<dbReference type="EMBL" id="JAQQKY010000005">
    <property type="protein sequence ID" value="MDC7691083.1"/>
    <property type="molecule type" value="Genomic_DNA"/>
</dbReference>
<evidence type="ECO:0000313" key="5">
    <source>
        <dbReference type="Proteomes" id="UP001221566"/>
    </source>
</evidence>
<feature type="signal peptide" evidence="2">
    <location>
        <begin position="1"/>
        <end position="19"/>
    </location>
</feature>
<dbReference type="SUPFAM" id="SSF56925">
    <property type="entry name" value="OMPA-like"/>
    <property type="match status" value="1"/>
</dbReference>
<keyword evidence="2" id="KW-0732">Signal</keyword>
<accession>A0ABT5I4I0</accession>
<evidence type="ECO:0000256" key="1">
    <source>
        <dbReference type="ARBA" id="ARBA00004442"/>
    </source>
</evidence>
<dbReference type="Gene3D" id="2.40.160.20">
    <property type="match status" value="1"/>
</dbReference>
<feature type="chain" id="PRO_5045447638" evidence="2">
    <location>
        <begin position="20"/>
        <end position="207"/>
    </location>
</feature>
<dbReference type="Proteomes" id="UP001221566">
    <property type="component" value="Unassembled WGS sequence"/>
</dbReference>
<evidence type="ECO:0000259" key="3">
    <source>
        <dbReference type="Pfam" id="PF01389"/>
    </source>
</evidence>
<dbReference type="Pfam" id="PF01389">
    <property type="entry name" value="OmpA_membrane"/>
    <property type="match status" value="1"/>
</dbReference>
<name>A0ABT5I4I0_VOGIN</name>
<dbReference type="InterPro" id="IPR000498">
    <property type="entry name" value="OmpA-like_TM_dom"/>
</dbReference>
<feature type="domain" description="Outer membrane protein OmpA-like transmembrane" evidence="3">
    <location>
        <begin position="22"/>
        <end position="207"/>
    </location>
</feature>
<keyword evidence="5" id="KW-1185">Reference proteome</keyword>
<dbReference type="RefSeq" id="WP_272803215.1">
    <property type="nucleotide sequence ID" value="NZ_JAQQKY010000005.1"/>
</dbReference>
<reference evidence="4 5" key="1">
    <citation type="submission" date="2023-01" db="EMBL/GenBank/DDBJ databases">
        <title>Novel species of the genus Vogesella isolated from rivers.</title>
        <authorList>
            <person name="Lu H."/>
        </authorList>
    </citation>
    <scope>NUCLEOTIDE SEQUENCE [LARGE SCALE GENOMIC DNA]</scope>
    <source>
        <strain evidence="4 5">SH7W</strain>
    </source>
</reference>
<sequence length="207" mass="22100">MNYKKMVAVLCCVAGPVMAAEPGWYVGIAAGQAESQFGAQDKATLSYQPDARIDNTDTAGKLFAGYVLAPNLAVEAAYVNLGKTTFSGPAAGGVARDKFAAEGIALSLLSKAPLNSQLAVFGKLGVLAARTRYTCIENCASLLDTDRDELYATYGVGAEYALSKNLTLRTEYEWFDGLKYDVRYTGGGGQQFQSDTGLFSLGMQYQF</sequence>
<evidence type="ECO:0000313" key="4">
    <source>
        <dbReference type="EMBL" id="MDC7691083.1"/>
    </source>
</evidence>
<organism evidence="4 5">
    <name type="scientific">Vogesella indigofera</name>
    <name type="common">Pseudomonas indigofera</name>
    <dbReference type="NCBI Taxonomy" id="45465"/>
    <lineage>
        <taxon>Bacteria</taxon>
        <taxon>Pseudomonadati</taxon>
        <taxon>Pseudomonadota</taxon>
        <taxon>Betaproteobacteria</taxon>
        <taxon>Neisseriales</taxon>
        <taxon>Chromobacteriaceae</taxon>
        <taxon>Vogesella</taxon>
    </lineage>
</organism>
<proteinExistence type="predicted"/>
<comment type="caution">
    <text evidence="4">The sequence shown here is derived from an EMBL/GenBank/DDBJ whole genome shotgun (WGS) entry which is preliminary data.</text>
</comment>
<protein>
    <submittedName>
        <fullName evidence="4">Outer membrane beta-barrel protein</fullName>
    </submittedName>
</protein>
<evidence type="ECO:0000256" key="2">
    <source>
        <dbReference type="SAM" id="SignalP"/>
    </source>
</evidence>
<gene>
    <name evidence="4" type="ORF">PQU93_09840</name>
</gene>
<comment type="subcellular location">
    <subcellularLocation>
        <location evidence="1">Cell outer membrane</location>
    </subcellularLocation>
</comment>
<dbReference type="InterPro" id="IPR011250">
    <property type="entry name" value="OMP/PagP_B-barrel"/>
</dbReference>